<feature type="domain" description="Transketolase-like pyrimidine-binding" evidence="14">
    <location>
        <begin position="973"/>
        <end position="1166"/>
    </location>
</feature>
<dbReference type="SUPFAM" id="SSF52518">
    <property type="entry name" value="Thiamin diphosphate-binding fold (THDP-binding)"/>
    <property type="match status" value="2"/>
</dbReference>
<comment type="pathway">
    <text evidence="3">Carbohydrate metabolism; tricarboxylic acid cycle; succinyl-CoA from 2-oxoglutarate (dehydrogenase route): step 1/1.</text>
</comment>
<dbReference type="NCBIfam" id="NF006914">
    <property type="entry name" value="PRK09404.1"/>
    <property type="match status" value="1"/>
</dbReference>
<evidence type="ECO:0000256" key="4">
    <source>
        <dbReference type="ARBA" id="ARBA00022532"/>
    </source>
</evidence>
<evidence type="ECO:0000256" key="7">
    <source>
        <dbReference type="ARBA" id="ARBA00023002"/>
    </source>
</evidence>
<dbReference type="Pfam" id="PF02779">
    <property type="entry name" value="Transket_pyr"/>
    <property type="match status" value="1"/>
</dbReference>
<dbReference type="InterPro" id="IPR005475">
    <property type="entry name" value="Transketolase-like_Pyr-bd"/>
</dbReference>
<dbReference type="PANTHER" id="PTHR23152">
    <property type="entry name" value="2-OXOGLUTARATE DEHYDROGENASE"/>
    <property type="match status" value="1"/>
</dbReference>
<evidence type="ECO:0000256" key="6">
    <source>
        <dbReference type="ARBA" id="ARBA00022842"/>
    </source>
</evidence>
<evidence type="ECO:0000256" key="1">
    <source>
        <dbReference type="ARBA" id="ARBA00001946"/>
    </source>
</evidence>
<feature type="region of interest" description="Disordered" evidence="13">
    <location>
        <begin position="1281"/>
        <end position="1313"/>
    </location>
</feature>
<dbReference type="Gene3D" id="3.40.50.12470">
    <property type="match status" value="1"/>
</dbReference>
<dbReference type="PANTHER" id="PTHR23152:SF4">
    <property type="entry name" value="2-OXOADIPATE DEHYDROGENASE COMPLEX COMPONENT E1"/>
    <property type="match status" value="1"/>
</dbReference>
<dbReference type="CDD" id="cd02016">
    <property type="entry name" value="TPP_E1_OGDC_like"/>
    <property type="match status" value="1"/>
</dbReference>
<keyword evidence="5" id="KW-0479">Metal-binding</keyword>
<evidence type="ECO:0000256" key="8">
    <source>
        <dbReference type="ARBA" id="ARBA00023052"/>
    </source>
</evidence>
<dbReference type="Pfam" id="PF00676">
    <property type="entry name" value="E1_dh"/>
    <property type="match status" value="1"/>
</dbReference>
<dbReference type="InterPro" id="IPR042179">
    <property type="entry name" value="KGD_C_sf"/>
</dbReference>
<keyword evidence="6" id="KW-0460">Magnesium</keyword>
<dbReference type="GO" id="GO:0008683">
    <property type="term" value="F:2-oxoglutarate decarboxylase activity"/>
    <property type="evidence" value="ECO:0007669"/>
    <property type="project" value="UniProtKB-EC"/>
</dbReference>
<feature type="coiled-coil region" evidence="12">
    <location>
        <begin position="870"/>
        <end position="897"/>
    </location>
</feature>
<evidence type="ECO:0000256" key="9">
    <source>
        <dbReference type="ARBA" id="ARBA00023268"/>
    </source>
</evidence>
<dbReference type="Gene3D" id="3.30.559.10">
    <property type="entry name" value="Chloramphenicol acetyltransferase-like domain"/>
    <property type="match status" value="1"/>
</dbReference>
<sequence>MPEQPQHLIPEEFAGNEWLVDELFEKYQADKNSVDKKWWPIFEQMDGGDKPSEVASSSRRSDSDAKPAASSNQASGAQGSGKQASPKQNSATQSSGAQASGAKSSGTGAAASSSASAPKAAAAPERAKSPAPAATGSKAKGRPAGVDTEADAAEASGTKRPIRAQPEDHQGEASAKAAKEKPAEDTVVKLRGPAKAVAANMEASLTVPTATTVRAVPAKLLIDNRLVINSHLARNRGGKVSFTHLVGYAVIRALSNFPSMNVIYDDSDGKPAAVHPAHVNFGIAIDIPNKDGSRNLVVPNVKGAEEMSFLQFWTAYEDIVKRGRNGALTMDDYAGTTVSLTNPGGIGTVHSVPRLSKGQACIIGVGALDYPAEYKGASPRTIARNAVSKVITLTSTYDHRVIQGAGSGEFLKLVEHYLLGGDDFYDHIFEALRIPYEPVRWAVDNQVNPEIQINKVARIQQLIHAYRVRGHLMADTNPLEYVMRKHPDLDIRTYGLTLWDLEREWPTGGFGGQNLLTLRVILGRLRDAYCRTVGVEYMHIQEPEQREWFQSKLERDYQKPAREEQFHILERLNAAEAFETFLQTKYVGQKRFSLEGGESLIPLLDAIISDAADASLAGVGIAMAHRGRLNVLTNIAGKSYAQVFREFEGSQDPRASEGSGDVKYHLGTEGVFTSDNGNETQVYLAANPSHLEAADPVIEGIARAKTDVLGAGPEGNGEFPVLPIQVHGDAAMAGQGIVYEVMQMSGLDAYNVGGTIHVVVNNQVGFTTSPSAGRTSTYSTDVGRTVQAPIFHVNADDPEAVTRVAQLAFEYRQRFHHDVVVDLVCYRRRGHNEGDDPSMTQPLMYSLIDGKRSTRKIYTENLVGRGDINQEEADRALKDYQERLERVFAETHEAQNSTVPLVTGDAAAIANIERPSAQQADSGVSVPKTTAISEETARRIGEAHVDFPENFTMHRKLQKLAERRREMTLEGGIDWGMGELMAFGSLVMDGVPVRMSGQDVRRGTFTQRHAVFFDAENGAEWTPLNNLSADQARFSIYNSLLSEYGVLGFEYGYSVERPEALTVWEAQFGDFINGAQTIVDEFISSAEQKWGQRSNLVMLLPHGFEGQGPDHSSARIERFLSLCAEKNMIVAQPSTPANHFHLLRRQAYSRPRRPLVVATPKQLLRLKAAASPVEEFTRGNFQSVIPDAAELDDAKVTDVILVSGRLYYDLAAQRKKSDDHSTAIVRVEQLYPLPTDEIKAQLDRYPDARIIWAQDEPANQGAWPFMAVNLVPQLDRPVTLASRPASASPANGSAKRHAAELETLVQQAFDRGE</sequence>
<dbReference type="InterPro" id="IPR029061">
    <property type="entry name" value="THDP-binding"/>
</dbReference>
<dbReference type="SUPFAM" id="SSF52777">
    <property type="entry name" value="CoA-dependent acyltransferases"/>
    <property type="match status" value="1"/>
</dbReference>
<feature type="compositionally biased region" description="Basic and acidic residues" evidence="13">
    <location>
        <begin position="165"/>
        <end position="187"/>
    </location>
</feature>
<evidence type="ECO:0000256" key="11">
    <source>
        <dbReference type="ARBA" id="ARBA00052761"/>
    </source>
</evidence>
<keyword evidence="16" id="KW-1185">Reference proteome</keyword>
<reference evidence="15 16" key="1">
    <citation type="submission" date="2024-06" db="EMBL/GenBank/DDBJ databases">
        <title>The Natural Products Discovery Center: Release of the First 8490 Sequenced Strains for Exploring Actinobacteria Biosynthetic Diversity.</title>
        <authorList>
            <person name="Kalkreuter E."/>
            <person name="Kautsar S.A."/>
            <person name="Yang D."/>
            <person name="Bader C.D."/>
            <person name="Teijaro C.N."/>
            <person name="Fluegel L."/>
            <person name="Davis C.M."/>
            <person name="Simpson J.R."/>
            <person name="Lauterbach L."/>
            <person name="Steele A.D."/>
            <person name="Gui C."/>
            <person name="Meng S."/>
            <person name="Li G."/>
            <person name="Viehrig K."/>
            <person name="Ye F."/>
            <person name="Su P."/>
            <person name="Kiefer A.F."/>
            <person name="Nichols A."/>
            <person name="Cepeda A.J."/>
            <person name="Yan W."/>
            <person name="Fan B."/>
            <person name="Jiang Y."/>
            <person name="Adhikari A."/>
            <person name="Zheng C.-J."/>
            <person name="Schuster L."/>
            <person name="Cowan T.M."/>
            <person name="Smanski M.J."/>
            <person name="Chevrette M.G."/>
            <person name="De Carvalho L.P.S."/>
            <person name="Shen B."/>
        </authorList>
    </citation>
    <scope>NUCLEOTIDE SEQUENCE [LARGE SCALE GENOMIC DNA]</scope>
    <source>
        <strain evidence="15 16">NPDC079179</strain>
    </source>
</reference>
<dbReference type="InterPro" id="IPR032106">
    <property type="entry name" value="2-oxogl_dehyd_N"/>
</dbReference>
<protein>
    <submittedName>
        <fullName evidence="15">Multifunctional oxoglutarate decarboxylase/oxoglutarate dehydrogenase thiamine pyrophosphate-binding subunit/dihydrolipoyllysine-residue succinyltransferase subunit</fullName>
        <ecNumber evidence="15">4.1.1.71</ecNumber>
    </submittedName>
</protein>
<organism evidence="15 16">
    <name type="scientific">Kocuria salsicia</name>
    <dbReference type="NCBI Taxonomy" id="664639"/>
    <lineage>
        <taxon>Bacteria</taxon>
        <taxon>Bacillati</taxon>
        <taxon>Actinomycetota</taxon>
        <taxon>Actinomycetes</taxon>
        <taxon>Micrococcales</taxon>
        <taxon>Micrococcaceae</taxon>
        <taxon>Kocuria</taxon>
    </lineage>
</organism>
<dbReference type="Gene3D" id="3.40.50.11610">
    <property type="entry name" value="Multifunctional 2-oxoglutarate metabolism enzyme, C-terminal domain"/>
    <property type="match status" value="1"/>
</dbReference>
<evidence type="ECO:0000313" key="15">
    <source>
        <dbReference type="EMBL" id="MEV8156637.1"/>
    </source>
</evidence>
<keyword evidence="4" id="KW-0816">Tricarboxylic acid cycle</keyword>
<dbReference type="Pfam" id="PF00198">
    <property type="entry name" value="2-oxoacid_dh"/>
    <property type="match status" value="1"/>
</dbReference>
<keyword evidence="15" id="KW-0456">Lyase</keyword>
<dbReference type="NCBIfam" id="TIGR00239">
    <property type="entry name" value="2oxo_dh_E1"/>
    <property type="match status" value="1"/>
</dbReference>
<dbReference type="NCBIfam" id="NF008907">
    <property type="entry name" value="PRK12270.1"/>
    <property type="match status" value="1"/>
</dbReference>
<evidence type="ECO:0000256" key="2">
    <source>
        <dbReference type="ARBA" id="ARBA00001964"/>
    </source>
</evidence>
<evidence type="ECO:0000256" key="13">
    <source>
        <dbReference type="SAM" id="MobiDB-lite"/>
    </source>
</evidence>
<evidence type="ECO:0000256" key="12">
    <source>
        <dbReference type="SAM" id="Coils"/>
    </source>
</evidence>
<proteinExistence type="predicted"/>
<comment type="cofactor">
    <cofactor evidence="1">
        <name>Mg(2+)</name>
        <dbReference type="ChEBI" id="CHEBI:18420"/>
    </cofactor>
</comment>
<dbReference type="RefSeq" id="WP_303104907.1">
    <property type="nucleotide sequence ID" value="NZ_BAAARF010000003.1"/>
</dbReference>
<keyword evidence="9" id="KW-0511">Multifunctional enzyme</keyword>
<dbReference type="EC" id="4.1.1.71" evidence="15"/>
<dbReference type="Pfam" id="PF16870">
    <property type="entry name" value="OxoGdeHyase_C"/>
    <property type="match status" value="1"/>
</dbReference>
<dbReference type="InterPro" id="IPR001017">
    <property type="entry name" value="DH_E1"/>
</dbReference>
<dbReference type="SMART" id="SM00861">
    <property type="entry name" value="Transket_pyr"/>
    <property type="match status" value="1"/>
</dbReference>
<evidence type="ECO:0000256" key="10">
    <source>
        <dbReference type="ARBA" id="ARBA00051911"/>
    </source>
</evidence>
<keyword evidence="8" id="KW-0786">Thiamine pyrophosphate</keyword>
<dbReference type="Proteomes" id="UP001553031">
    <property type="component" value="Unassembled WGS sequence"/>
</dbReference>
<gene>
    <name evidence="15" type="ORF">AB0O96_00255</name>
</gene>
<keyword evidence="12" id="KW-0175">Coiled coil</keyword>
<feature type="compositionally biased region" description="Low complexity" evidence="13">
    <location>
        <begin position="66"/>
        <end position="134"/>
    </location>
</feature>
<keyword evidence="7" id="KW-0560">Oxidoreductase</keyword>
<evidence type="ECO:0000256" key="5">
    <source>
        <dbReference type="ARBA" id="ARBA00022723"/>
    </source>
</evidence>
<accession>A0ABV3K8B1</accession>
<dbReference type="InterPro" id="IPR023213">
    <property type="entry name" value="CAT-like_dom_sf"/>
</dbReference>
<dbReference type="InterPro" id="IPR031717">
    <property type="entry name" value="ODO-1/KGD_C"/>
</dbReference>
<evidence type="ECO:0000256" key="3">
    <source>
        <dbReference type="ARBA" id="ARBA00004813"/>
    </source>
</evidence>
<comment type="caution">
    <text evidence="15">The sequence shown here is derived from an EMBL/GenBank/DDBJ whole genome shotgun (WGS) entry which is preliminary data.</text>
</comment>
<feature type="region of interest" description="Disordered" evidence="13">
    <location>
        <begin position="43"/>
        <end position="187"/>
    </location>
</feature>
<dbReference type="Gene3D" id="3.40.50.970">
    <property type="match status" value="1"/>
</dbReference>
<evidence type="ECO:0000259" key="14">
    <source>
        <dbReference type="SMART" id="SM00861"/>
    </source>
</evidence>
<dbReference type="Pfam" id="PF16078">
    <property type="entry name" value="2-oxogl_dehyd_N"/>
    <property type="match status" value="1"/>
</dbReference>
<comment type="cofactor">
    <cofactor evidence="2">
        <name>thiamine diphosphate</name>
        <dbReference type="ChEBI" id="CHEBI:58937"/>
    </cofactor>
</comment>
<dbReference type="InterPro" id="IPR001078">
    <property type="entry name" value="2-oxoacid_DH_actylTfrase"/>
</dbReference>
<name>A0ABV3K8B1_9MICC</name>
<dbReference type="Gene3D" id="1.10.287.1150">
    <property type="entry name" value="TPP helical domain"/>
    <property type="match status" value="1"/>
</dbReference>
<dbReference type="InterPro" id="IPR011603">
    <property type="entry name" value="2oxoglutarate_DH_E1"/>
</dbReference>
<dbReference type="EMBL" id="JBFBLL010000001">
    <property type="protein sequence ID" value="MEV8156637.1"/>
    <property type="molecule type" value="Genomic_DNA"/>
</dbReference>
<evidence type="ECO:0000313" key="16">
    <source>
        <dbReference type="Proteomes" id="UP001553031"/>
    </source>
</evidence>
<comment type="catalytic activity">
    <reaction evidence="11">
        <text>N(6)-[(R)-dihydrolipoyl]-L-lysyl-[protein] + succinyl-CoA = N(6)-[(R)-S(8)-succinyldihydrolipoyl]-L-lysyl-[protein] + CoA</text>
        <dbReference type="Rhea" id="RHEA:15213"/>
        <dbReference type="Rhea" id="RHEA-COMP:10475"/>
        <dbReference type="Rhea" id="RHEA-COMP:20092"/>
        <dbReference type="ChEBI" id="CHEBI:57287"/>
        <dbReference type="ChEBI" id="CHEBI:57292"/>
        <dbReference type="ChEBI" id="CHEBI:83100"/>
        <dbReference type="ChEBI" id="CHEBI:83120"/>
        <dbReference type="EC" id="2.3.1.61"/>
    </reaction>
</comment>
<comment type="catalytic activity">
    <reaction evidence="10">
        <text>N(6)-[(R)-lipoyl]-L-lysyl-[protein] + 2-oxoglutarate + H(+) = N(6)-[(R)-S(8)-succinyldihydrolipoyl]-L-lysyl-[protein] + CO2</text>
        <dbReference type="Rhea" id="RHEA:12188"/>
        <dbReference type="Rhea" id="RHEA-COMP:10474"/>
        <dbReference type="Rhea" id="RHEA-COMP:20092"/>
        <dbReference type="ChEBI" id="CHEBI:15378"/>
        <dbReference type="ChEBI" id="CHEBI:16526"/>
        <dbReference type="ChEBI" id="CHEBI:16810"/>
        <dbReference type="ChEBI" id="CHEBI:83099"/>
        <dbReference type="ChEBI" id="CHEBI:83120"/>
        <dbReference type="EC" id="1.2.4.2"/>
    </reaction>
</comment>